<proteinExistence type="predicted"/>
<evidence type="ECO:0000256" key="2">
    <source>
        <dbReference type="SAM" id="Phobius"/>
    </source>
</evidence>
<dbReference type="Proteomes" id="UP000552097">
    <property type="component" value="Unassembled WGS sequence"/>
</dbReference>
<organism evidence="3 4">
    <name type="scientific">Saccharothrix ecbatanensis</name>
    <dbReference type="NCBI Taxonomy" id="1105145"/>
    <lineage>
        <taxon>Bacteria</taxon>
        <taxon>Bacillati</taxon>
        <taxon>Actinomycetota</taxon>
        <taxon>Actinomycetes</taxon>
        <taxon>Pseudonocardiales</taxon>
        <taxon>Pseudonocardiaceae</taxon>
        <taxon>Saccharothrix</taxon>
    </lineage>
</organism>
<evidence type="ECO:0000313" key="3">
    <source>
        <dbReference type="EMBL" id="MBB5803700.1"/>
    </source>
</evidence>
<feature type="region of interest" description="Disordered" evidence="1">
    <location>
        <begin position="37"/>
        <end position="56"/>
    </location>
</feature>
<sequence>MAHLAKPWRIALLLGVIASLFGLGLYLSRTPRPLDQLGTAPADRESAGPEWVAQQVPCTPGRGGEFSTRGPDEQGLGLAKVVAGIAGWAKVEPGYSFIAASDGTTEGYYEFTVDISDSAGTGQFRVLRGPFEGTPVAMADFEANATGDCTPARRLIRPDGTVLQLYPVHSSEPFASSTQTMRVYTPEGMRYEVEMRNFDRSGFIGTTTRKYTRSGPGRESLPLDERRFTEVVLAFVQAVPHTRPTS</sequence>
<keyword evidence="4" id="KW-1185">Reference proteome</keyword>
<dbReference type="EMBL" id="JACHMO010000001">
    <property type="protein sequence ID" value="MBB5803700.1"/>
    <property type="molecule type" value="Genomic_DNA"/>
</dbReference>
<accession>A0A7W9HK57</accession>
<dbReference type="RefSeq" id="WP_184921149.1">
    <property type="nucleotide sequence ID" value="NZ_JACHMO010000001.1"/>
</dbReference>
<dbReference type="AlphaFoldDB" id="A0A7W9HK57"/>
<keyword evidence="2" id="KW-0472">Membrane</keyword>
<keyword evidence="2" id="KW-0812">Transmembrane</keyword>
<reference evidence="3 4" key="1">
    <citation type="submission" date="2020-08" db="EMBL/GenBank/DDBJ databases">
        <title>Sequencing the genomes of 1000 actinobacteria strains.</title>
        <authorList>
            <person name="Klenk H.-P."/>
        </authorList>
    </citation>
    <scope>NUCLEOTIDE SEQUENCE [LARGE SCALE GENOMIC DNA]</scope>
    <source>
        <strain evidence="3 4">DSM 45486</strain>
    </source>
</reference>
<name>A0A7W9HK57_9PSEU</name>
<evidence type="ECO:0000313" key="4">
    <source>
        <dbReference type="Proteomes" id="UP000552097"/>
    </source>
</evidence>
<comment type="caution">
    <text evidence="3">The sequence shown here is derived from an EMBL/GenBank/DDBJ whole genome shotgun (WGS) entry which is preliminary data.</text>
</comment>
<feature type="transmembrane region" description="Helical" evidence="2">
    <location>
        <begin position="7"/>
        <end position="27"/>
    </location>
</feature>
<evidence type="ECO:0000256" key="1">
    <source>
        <dbReference type="SAM" id="MobiDB-lite"/>
    </source>
</evidence>
<keyword evidence="2" id="KW-1133">Transmembrane helix</keyword>
<gene>
    <name evidence="3" type="ORF">F4560_003468</name>
</gene>
<protein>
    <submittedName>
        <fullName evidence="3">Uncharacterized protein</fullName>
    </submittedName>
</protein>